<dbReference type="InterPro" id="IPR013324">
    <property type="entry name" value="RNA_pol_sigma_r3/r4-like"/>
</dbReference>
<evidence type="ECO:0000256" key="3">
    <source>
        <dbReference type="ARBA" id="ARBA00023082"/>
    </source>
</evidence>
<dbReference type="Gene3D" id="1.10.1740.10">
    <property type="match status" value="1"/>
</dbReference>
<sequence>MRIKEERLDSTEILNRFLAGIERRAFRMARLATSDDDEALDLVHDAMLAFVNRYAGKPEGEWAPLFHRTLQNRIVDWHRRTGVRNRFRAWFLGGESEEESDPLENVADLSSPDPLASLQRHDLGEAIESAVRRLPLRQRQAFLLRAWEGLDTAQTAFAMGCSEGSVKTHYSRAVHTLRDYLEEYAP</sequence>
<dbReference type="GO" id="GO:0016987">
    <property type="term" value="F:sigma factor activity"/>
    <property type="evidence" value="ECO:0007669"/>
    <property type="project" value="UniProtKB-KW"/>
</dbReference>
<dbReference type="GO" id="GO:0006352">
    <property type="term" value="P:DNA-templated transcription initiation"/>
    <property type="evidence" value="ECO:0007669"/>
    <property type="project" value="InterPro"/>
</dbReference>
<evidence type="ECO:0000313" key="6">
    <source>
        <dbReference type="EMBL" id="ABB32831.1"/>
    </source>
</evidence>
<dbReference type="AlphaFoldDB" id="Q39SE3"/>
<dbReference type="NCBIfam" id="TIGR02937">
    <property type="entry name" value="sigma70-ECF"/>
    <property type="match status" value="1"/>
</dbReference>
<dbReference type="eggNOG" id="COG1595">
    <property type="taxonomic scope" value="Bacteria"/>
</dbReference>
<dbReference type="Gene3D" id="1.10.10.10">
    <property type="entry name" value="Winged helix-like DNA-binding domain superfamily/Winged helix DNA-binding domain"/>
    <property type="match status" value="1"/>
</dbReference>
<dbReference type="DNASU" id="3739997"/>
<protein>
    <submittedName>
        <fullName evidence="6">RNA polymerase sigma-24 factor, putative</fullName>
    </submittedName>
</protein>
<evidence type="ECO:0000256" key="2">
    <source>
        <dbReference type="ARBA" id="ARBA00023015"/>
    </source>
</evidence>
<organism evidence="6 7">
    <name type="scientific">Geobacter metallireducens (strain ATCC 53774 / DSM 7210 / GS-15)</name>
    <dbReference type="NCBI Taxonomy" id="269799"/>
    <lineage>
        <taxon>Bacteria</taxon>
        <taxon>Pseudomonadati</taxon>
        <taxon>Thermodesulfobacteriota</taxon>
        <taxon>Desulfuromonadia</taxon>
        <taxon>Geobacterales</taxon>
        <taxon>Geobacteraceae</taxon>
        <taxon>Geobacter</taxon>
    </lineage>
</organism>
<keyword evidence="7" id="KW-1185">Reference proteome</keyword>
<accession>Q39SE3</accession>
<gene>
    <name evidence="6" type="primary">rpoE</name>
    <name evidence="6" type="ordered locus">Gmet_2612</name>
</gene>
<dbReference type="PANTHER" id="PTHR43133:SF64">
    <property type="entry name" value="ECF SIGMA FACTOR"/>
    <property type="match status" value="1"/>
</dbReference>
<dbReference type="SUPFAM" id="SSF88946">
    <property type="entry name" value="Sigma2 domain of RNA polymerase sigma factors"/>
    <property type="match status" value="1"/>
</dbReference>
<dbReference type="InterPro" id="IPR039425">
    <property type="entry name" value="RNA_pol_sigma-70-like"/>
</dbReference>
<evidence type="ECO:0000313" key="7">
    <source>
        <dbReference type="Proteomes" id="UP000007073"/>
    </source>
</evidence>
<dbReference type="SUPFAM" id="SSF88659">
    <property type="entry name" value="Sigma3 and sigma4 domains of RNA polymerase sigma factors"/>
    <property type="match status" value="1"/>
</dbReference>
<dbReference type="KEGG" id="gme:Gmet_2612"/>
<evidence type="ECO:0000256" key="4">
    <source>
        <dbReference type="ARBA" id="ARBA00023163"/>
    </source>
</evidence>
<proteinExistence type="inferred from homology"/>
<dbReference type="InterPro" id="IPR013249">
    <property type="entry name" value="RNA_pol_sigma70_r4_t2"/>
</dbReference>
<reference evidence="6 7" key="1">
    <citation type="submission" date="2005-10" db="EMBL/GenBank/DDBJ databases">
        <title>Complete sequence of Geobacter metallireducens GS-15.</title>
        <authorList>
            <consortium name="US DOE Joint Genome Institute"/>
            <person name="Copeland A."/>
            <person name="Lucas S."/>
            <person name="Lapidus A."/>
            <person name="Barry K."/>
            <person name="Detter J.C."/>
            <person name="Glavina T."/>
            <person name="Hammon N."/>
            <person name="Israni S."/>
            <person name="Pitluck S."/>
            <person name="Di Bartolo G."/>
            <person name="Chain P."/>
            <person name="Schmutz J."/>
            <person name="Larimer F."/>
            <person name="Land M."/>
            <person name="Kyrpides N."/>
            <person name="Ivanova N."/>
            <person name="Richardson P."/>
        </authorList>
    </citation>
    <scope>NUCLEOTIDE SEQUENCE [LARGE SCALE GENOMIC DNA]</scope>
    <source>
        <strain evidence="7">ATCC 53774 / DSM 7210 / GS-15</strain>
    </source>
</reference>
<evidence type="ECO:0000259" key="5">
    <source>
        <dbReference type="Pfam" id="PF08281"/>
    </source>
</evidence>
<feature type="domain" description="RNA polymerase sigma factor 70 region 4 type 2" evidence="5">
    <location>
        <begin position="125"/>
        <end position="174"/>
    </location>
</feature>
<dbReference type="STRING" id="269799.Gmet_2612"/>
<dbReference type="Proteomes" id="UP000007073">
    <property type="component" value="Chromosome"/>
</dbReference>
<keyword evidence="3" id="KW-0731">Sigma factor</keyword>
<dbReference type="EMBL" id="CP000148">
    <property type="protein sequence ID" value="ABB32831.1"/>
    <property type="molecule type" value="Genomic_DNA"/>
</dbReference>
<dbReference type="HOGENOM" id="CLU_047691_15_2_7"/>
<dbReference type="Pfam" id="PF08281">
    <property type="entry name" value="Sigma70_r4_2"/>
    <property type="match status" value="1"/>
</dbReference>
<dbReference type="RefSeq" id="WP_004511849.1">
    <property type="nucleotide sequence ID" value="NC_007517.1"/>
</dbReference>
<dbReference type="PANTHER" id="PTHR43133">
    <property type="entry name" value="RNA POLYMERASE ECF-TYPE SIGMA FACTO"/>
    <property type="match status" value="1"/>
</dbReference>
<reference evidence="6 7" key="2">
    <citation type="journal article" date="2009" name="BMC Microbiol.">
        <title>The genome sequence of Geobacter metallireducens: features of metabolism, physiology and regulation common and dissimilar to Geobacter sulfurreducens.</title>
        <authorList>
            <person name="Aklujkar M."/>
            <person name="Krushkal J."/>
            <person name="DiBartolo G."/>
            <person name="Lapidus A."/>
            <person name="Land M.L."/>
            <person name="Lovley D.R."/>
        </authorList>
    </citation>
    <scope>NUCLEOTIDE SEQUENCE [LARGE SCALE GENOMIC DNA]</scope>
    <source>
        <strain evidence="7">ATCC 53774 / DSM 7210 / GS-15</strain>
    </source>
</reference>
<evidence type="ECO:0000256" key="1">
    <source>
        <dbReference type="ARBA" id="ARBA00010641"/>
    </source>
</evidence>
<dbReference type="InterPro" id="IPR014284">
    <property type="entry name" value="RNA_pol_sigma-70_dom"/>
</dbReference>
<comment type="similarity">
    <text evidence="1">Belongs to the sigma-70 factor family. ECF subfamily.</text>
</comment>
<name>Q39SE3_GEOMG</name>
<dbReference type="InterPro" id="IPR036388">
    <property type="entry name" value="WH-like_DNA-bd_sf"/>
</dbReference>
<dbReference type="NCBIfam" id="NF006550">
    <property type="entry name" value="PRK09047.1"/>
    <property type="match status" value="1"/>
</dbReference>
<keyword evidence="4" id="KW-0804">Transcription</keyword>
<dbReference type="GO" id="GO:0003677">
    <property type="term" value="F:DNA binding"/>
    <property type="evidence" value="ECO:0007669"/>
    <property type="project" value="InterPro"/>
</dbReference>
<dbReference type="InterPro" id="IPR013325">
    <property type="entry name" value="RNA_pol_sigma_r2"/>
</dbReference>
<keyword evidence="2" id="KW-0805">Transcription regulation</keyword>